<evidence type="ECO:0000259" key="1">
    <source>
        <dbReference type="Pfam" id="PF13472"/>
    </source>
</evidence>
<dbReference type="RefSeq" id="WP_002997827.1">
    <property type="nucleotide sequence ID" value="NZ_UHFA01000002.1"/>
</dbReference>
<dbReference type="InterPro" id="IPR013830">
    <property type="entry name" value="SGNH_hydro"/>
</dbReference>
<protein>
    <submittedName>
        <fullName evidence="2">Lipase/acylhydrolase</fullName>
    </submittedName>
</protein>
<accession>A0A380JDY7</accession>
<dbReference type="PANTHER" id="PTHR30383">
    <property type="entry name" value="THIOESTERASE 1/PROTEASE 1/LYSOPHOSPHOLIPASE L1"/>
    <property type="match status" value="1"/>
</dbReference>
<dbReference type="GO" id="GO:0004622">
    <property type="term" value="F:phosphatidylcholine lysophospholipase activity"/>
    <property type="evidence" value="ECO:0007669"/>
    <property type="project" value="TreeGrafter"/>
</dbReference>
<sequence>MQAEPRKDPSILSHQEERCQFFASESTKPASILFMGDSIVEFFSLKKFLGYDLNLVNHGIAGTSAHWMCDHVDQVLAGAQPEQIFLLIGTNDIGMGYETEEIVTCIEAISNRLRSFSYGSRLTLISVLPVNEAPKYQAKVKIRRNNKIEELNRQLEALPGIEFADVFTALLDKQGQLAEEYTQEGLHLTQAGYAKLAQALKLYL</sequence>
<evidence type="ECO:0000313" key="3">
    <source>
        <dbReference type="Proteomes" id="UP000254082"/>
    </source>
</evidence>
<dbReference type="EMBL" id="UHFA01000002">
    <property type="protein sequence ID" value="SUN36232.1"/>
    <property type="molecule type" value="Genomic_DNA"/>
</dbReference>
<dbReference type="PANTHER" id="PTHR30383:SF5">
    <property type="entry name" value="SGNH HYDROLASE-TYPE ESTERASE DOMAIN-CONTAINING PROTEIN"/>
    <property type="match status" value="1"/>
</dbReference>
<dbReference type="Pfam" id="PF13472">
    <property type="entry name" value="Lipase_GDSL_2"/>
    <property type="match status" value="1"/>
</dbReference>
<gene>
    <name evidence="2" type="ORF">NCTC11391_01277</name>
</gene>
<keyword evidence="2" id="KW-0378">Hydrolase</keyword>
<dbReference type="AlphaFoldDB" id="A0A380JDY7"/>
<keyword evidence="3" id="KW-1185">Reference proteome</keyword>
<dbReference type="Proteomes" id="UP000254082">
    <property type="component" value="Unassembled WGS sequence"/>
</dbReference>
<evidence type="ECO:0000313" key="2">
    <source>
        <dbReference type="EMBL" id="SUN36232.1"/>
    </source>
</evidence>
<organism evidence="2 3">
    <name type="scientific">Streptococcus downei MFe28</name>
    <dbReference type="NCBI Taxonomy" id="764290"/>
    <lineage>
        <taxon>Bacteria</taxon>
        <taxon>Bacillati</taxon>
        <taxon>Bacillota</taxon>
        <taxon>Bacilli</taxon>
        <taxon>Lactobacillales</taxon>
        <taxon>Streptococcaceae</taxon>
        <taxon>Streptococcus</taxon>
    </lineage>
</organism>
<feature type="domain" description="SGNH hydrolase-type esterase" evidence="1">
    <location>
        <begin position="52"/>
        <end position="194"/>
    </location>
</feature>
<reference evidence="2 3" key="1">
    <citation type="submission" date="2018-06" db="EMBL/GenBank/DDBJ databases">
        <authorList>
            <consortium name="Pathogen Informatics"/>
            <person name="Doyle S."/>
        </authorList>
    </citation>
    <scope>NUCLEOTIDE SEQUENCE [LARGE SCALE GENOMIC DNA]</scope>
    <source>
        <strain evidence="3">NCTC 11391</strain>
    </source>
</reference>
<proteinExistence type="predicted"/>
<dbReference type="CDD" id="cd01841">
    <property type="entry name" value="NnaC_like"/>
    <property type="match status" value="1"/>
</dbReference>
<name>A0A380JDY7_STRDO</name>
<dbReference type="InterPro" id="IPR051532">
    <property type="entry name" value="Ester_Hydrolysis_Enzymes"/>
</dbReference>
<dbReference type="Gene3D" id="3.40.50.1110">
    <property type="entry name" value="SGNH hydrolase"/>
    <property type="match status" value="1"/>
</dbReference>
<dbReference type="SUPFAM" id="SSF52266">
    <property type="entry name" value="SGNH hydrolase"/>
    <property type="match status" value="1"/>
</dbReference>
<dbReference type="InterPro" id="IPR036514">
    <property type="entry name" value="SGNH_hydro_sf"/>
</dbReference>